<gene>
    <name evidence="2" type="ORF">Hamer_G019101</name>
</gene>
<evidence type="ECO:0000313" key="3">
    <source>
        <dbReference type="Proteomes" id="UP000747542"/>
    </source>
</evidence>
<comment type="caution">
    <text evidence="2">The sequence shown here is derived from an EMBL/GenBank/DDBJ whole genome shotgun (WGS) entry which is preliminary data.</text>
</comment>
<protein>
    <submittedName>
        <fullName evidence="2">Uncharacterized protein</fullName>
    </submittedName>
</protein>
<name>A0A8J5JT40_HOMAM</name>
<keyword evidence="1" id="KW-1133">Transmembrane helix</keyword>
<dbReference type="AlphaFoldDB" id="A0A8J5JT40"/>
<proteinExistence type="predicted"/>
<evidence type="ECO:0000313" key="2">
    <source>
        <dbReference type="EMBL" id="KAG7163832.1"/>
    </source>
</evidence>
<accession>A0A8J5JT40</accession>
<evidence type="ECO:0000256" key="1">
    <source>
        <dbReference type="SAM" id="Phobius"/>
    </source>
</evidence>
<organism evidence="2 3">
    <name type="scientific">Homarus americanus</name>
    <name type="common">American lobster</name>
    <dbReference type="NCBI Taxonomy" id="6706"/>
    <lineage>
        <taxon>Eukaryota</taxon>
        <taxon>Metazoa</taxon>
        <taxon>Ecdysozoa</taxon>
        <taxon>Arthropoda</taxon>
        <taxon>Crustacea</taxon>
        <taxon>Multicrustacea</taxon>
        <taxon>Malacostraca</taxon>
        <taxon>Eumalacostraca</taxon>
        <taxon>Eucarida</taxon>
        <taxon>Decapoda</taxon>
        <taxon>Pleocyemata</taxon>
        <taxon>Astacidea</taxon>
        <taxon>Nephropoidea</taxon>
        <taxon>Nephropidae</taxon>
        <taxon>Homarus</taxon>
    </lineage>
</organism>
<dbReference type="Proteomes" id="UP000747542">
    <property type="component" value="Unassembled WGS sequence"/>
</dbReference>
<keyword evidence="3" id="KW-1185">Reference proteome</keyword>
<sequence>MRSLEFRLPVWTRRMRSYIYCGVWTSVCCLLVGQVMYTLHLRATTTYNSLTGATTTYNSLTGATTTYNSLTGATTTYNSLTGATTTYNSLTGDTMTYTHNTGASTTYILSTGTITTYDQTTQRSRKVPADVVVAPELDTGHSEEEPLPWWDGGQCRCDGRDCSAQVSPPETSSSPVSLNFSSAGVGGTCGRRAWAAGGGQRVVSFSLYGDNPEYWVGLDDILSQVTAVYPGWRVRLYTDPRGRGSVLCPLLGRHAHLDVCDITNLPPPLGNLSLINPMMWRLAPLGDFQVAAIMVRDSDSQIIDREVEAVRAWWLSGLQFHIMRDHPKHDFPILGGLWGARWDHDQSPSRHAVHLLAALRDNMIIRAKNEHKYGDDQDILRDMLWPFMAGHVLTHDSYWCGEYEADTSPWPTRRVDGLFVGLRRYKKKFHDEKIPDKCPVKCRPADHRDWLYC</sequence>
<dbReference type="EMBL" id="JAHLQT010026149">
    <property type="protein sequence ID" value="KAG7163832.1"/>
    <property type="molecule type" value="Genomic_DNA"/>
</dbReference>
<reference evidence="2" key="1">
    <citation type="journal article" date="2021" name="Sci. Adv.">
        <title>The American lobster genome reveals insights on longevity, neural, and immune adaptations.</title>
        <authorList>
            <person name="Polinski J.M."/>
            <person name="Zimin A.V."/>
            <person name="Clark K.F."/>
            <person name="Kohn A.B."/>
            <person name="Sadowski N."/>
            <person name="Timp W."/>
            <person name="Ptitsyn A."/>
            <person name="Khanna P."/>
            <person name="Romanova D.Y."/>
            <person name="Williams P."/>
            <person name="Greenwood S.J."/>
            <person name="Moroz L.L."/>
            <person name="Walt D.R."/>
            <person name="Bodnar A.G."/>
        </authorList>
    </citation>
    <scope>NUCLEOTIDE SEQUENCE</scope>
    <source>
        <strain evidence="2">GMGI-L3</strain>
    </source>
</reference>
<keyword evidence="1" id="KW-0472">Membrane</keyword>
<keyword evidence="1" id="KW-0812">Transmembrane</keyword>
<feature type="transmembrane region" description="Helical" evidence="1">
    <location>
        <begin position="21"/>
        <end position="39"/>
    </location>
</feature>